<dbReference type="Proteomes" id="UP000222564">
    <property type="component" value="Unassembled WGS sequence"/>
</dbReference>
<name>A0A2C6MI27_9FIRM</name>
<evidence type="ECO:0000313" key="3">
    <source>
        <dbReference type="Proteomes" id="UP000222564"/>
    </source>
</evidence>
<sequence>MKELWINEEGQGMAEYGLIIALIAVVVIAALTLMGQKIMAKFTDVNNALN</sequence>
<proteinExistence type="predicted"/>
<dbReference type="EMBL" id="AWQQ01000002">
    <property type="protein sequence ID" value="PHJ39968.1"/>
    <property type="molecule type" value="Genomic_DNA"/>
</dbReference>
<dbReference type="RefSeq" id="WP_099081837.1">
    <property type="nucleotide sequence ID" value="NZ_AWQQ01000002.1"/>
</dbReference>
<gene>
    <name evidence="2" type="ORF">P378_00160</name>
</gene>
<accession>A0A2C6MI27</accession>
<protein>
    <recommendedName>
        <fullName evidence="4">Flp family type IVb pilin</fullName>
    </recommendedName>
</protein>
<keyword evidence="1" id="KW-0812">Transmembrane</keyword>
<reference evidence="2 3" key="1">
    <citation type="submission" date="2013-09" db="EMBL/GenBank/DDBJ databases">
        <title>Biodegradation of hydrocarbons in the deep terrestrial subsurface : characterization of a microbial consortium composed of two Desulfotomaculum species originating from a deep geological formation.</title>
        <authorList>
            <person name="Aullo T."/>
            <person name="Berlendis S."/>
            <person name="Lascourreges J.-F."/>
            <person name="Dessort D."/>
            <person name="Saint-Laurent S."/>
            <person name="Schraauwers B."/>
            <person name="Mas J."/>
            <person name="Magot M."/>
            <person name="Ranchou-Peyruse A."/>
        </authorList>
    </citation>
    <scope>NUCLEOTIDE SEQUENCE [LARGE SCALE GENOMIC DNA]</scope>
    <source>
        <strain evidence="2 3">Bs107</strain>
    </source>
</reference>
<dbReference type="AlphaFoldDB" id="A0A2C6MI27"/>
<evidence type="ECO:0008006" key="4">
    <source>
        <dbReference type="Google" id="ProtNLM"/>
    </source>
</evidence>
<evidence type="ECO:0000313" key="2">
    <source>
        <dbReference type="EMBL" id="PHJ39968.1"/>
    </source>
</evidence>
<keyword evidence="1" id="KW-0472">Membrane</keyword>
<dbReference type="Pfam" id="PF04964">
    <property type="entry name" value="Flp_Fap"/>
    <property type="match status" value="1"/>
</dbReference>
<keyword evidence="3" id="KW-1185">Reference proteome</keyword>
<evidence type="ECO:0000256" key="1">
    <source>
        <dbReference type="SAM" id="Phobius"/>
    </source>
</evidence>
<dbReference type="InterPro" id="IPR007047">
    <property type="entry name" value="Flp_Fap"/>
</dbReference>
<keyword evidence="1" id="KW-1133">Transmembrane helix</keyword>
<organism evidence="2 3">
    <name type="scientific">Desulforamulus profundi</name>
    <dbReference type="NCBI Taxonomy" id="1383067"/>
    <lineage>
        <taxon>Bacteria</taxon>
        <taxon>Bacillati</taxon>
        <taxon>Bacillota</taxon>
        <taxon>Clostridia</taxon>
        <taxon>Eubacteriales</taxon>
        <taxon>Peptococcaceae</taxon>
        <taxon>Desulforamulus</taxon>
    </lineage>
</organism>
<comment type="caution">
    <text evidence="2">The sequence shown here is derived from an EMBL/GenBank/DDBJ whole genome shotgun (WGS) entry which is preliminary data.</text>
</comment>
<feature type="transmembrane region" description="Helical" evidence="1">
    <location>
        <begin position="16"/>
        <end position="34"/>
    </location>
</feature>